<feature type="region of interest" description="Disordered" evidence="1">
    <location>
        <begin position="1"/>
        <end position="26"/>
    </location>
</feature>
<feature type="region of interest" description="Disordered" evidence="1">
    <location>
        <begin position="57"/>
        <end position="76"/>
    </location>
</feature>
<keyword evidence="3" id="KW-1185">Reference proteome</keyword>
<dbReference type="GeneTree" id="ENSGT00940000158210"/>
<feature type="compositionally biased region" description="Polar residues" evidence="1">
    <location>
        <begin position="300"/>
        <end position="309"/>
    </location>
</feature>
<proteinExistence type="predicted"/>
<dbReference type="STRING" id="62062.ENSHHUP00000023589"/>
<protein>
    <submittedName>
        <fullName evidence="2">Uncharacterized protein</fullName>
    </submittedName>
</protein>
<feature type="region of interest" description="Disordered" evidence="1">
    <location>
        <begin position="239"/>
        <end position="311"/>
    </location>
</feature>
<name>A0A4W5LCZ6_9TELE</name>
<feature type="compositionally biased region" description="Polar residues" evidence="1">
    <location>
        <begin position="61"/>
        <end position="70"/>
    </location>
</feature>
<dbReference type="AlphaFoldDB" id="A0A4W5LCZ6"/>
<organism evidence="2 3">
    <name type="scientific">Hucho hucho</name>
    <name type="common">huchen</name>
    <dbReference type="NCBI Taxonomy" id="62062"/>
    <lineage>
        <taxon>Eukaryota</taxon>
        <taxon>Metazoa</taxon>
        <taxon>Chordata</taxon>
        <taxon>Craniata</taxon>
        <taxon>Vertebrata</taxon>
        <taxon>Euteleostomi</taxon>
        <taxon>Actinopterygii</taxon>
        <taxon>Neopterygii</taxon>
        <taxon>Teleostei</taxon>
        <taxon>Protacanthopterygii</taxon>
        <taxon>Salmoniformes</taxon>
        <taxon>Salmonidae</taxon>
        <taxon>Salmoninae</taxon>
        <taxon>Hucho</taxon>
    </lineage>
</organism>
<accession>A0A4W5LCZ6</accession>
<evidence type="ECO:0000313" key="3">
    <source>
        <dbReference type="Proteomes" id="UP000314982"/>
    </source>
</evidence>
<reference evidence="3" key="1">
    <citation type="submission" date="2018-06" db="EMBL/GenBank/DDBJ databases">
        <title>Genome assembly of Danube salmon.</title>
        <authorList>
            <person name="Macqueen D.J."/>
            <person name="Gundappa M.K."/>
        </authorList>
    </citation>
    <scope>NUCLEOTIDE SEQUENCE [LARGE SCALE GENOMIC DNA]</scope>
</reference>
<sequence length="462" mass="50551">MENSSMKAPSQTHPQSKDQYTSVGVAARTQTPSQYIIHITAEDANAHMASRENSEAVSALLASQNPSEPSYLSEPSRHLVLNPSVAPPSPLRKSPSECNLRNQTPSVSECDLTNQTPSVSECNLRNQTPSVSECNLRNQTPSVSECNLRNQTPSVSECNLRNQTPSVSECRKPKIKRQQHIAGSLGSKIELVHSVVLRPSVSESAAVVEREKVQQQPYFSMLPCIKNALLADEARKSYKLSPSPDVPKPLPSPDIKSKTQSVLETGSKPKPLTSPEVSKHKVRYPDNPPRSSFKPVLTRGTESPGSCTKSPLIIDKNEHFTVYRDPALVRPEQESNHVSYLHPQLHPLHASSHASRLTPSSTHHHTSHLLPSSHSHHLSGVLSGLPQGPLLGDHPRLDSSGLGYLGLAHHHPVSQPQTHSHTSASYSQLGLYPVIWQYPNGTRSYPPGLNLPGSKWVHPENT</sequence>
<reference evidence="2" key="3">
    <citation type="submission" date="2025-09" db="UniProtKB">
        <authorList>
            <consortium name="Ensembl"/>
        </authorList>
    </citation>
    <scope>IDENTIFICATION</scope>
</reference>
<feature type="region of interest" description="Disordered" evidence="1">
    <location>
        <begin position="83"/>
        <end position="104"/>
    </location>
</feature>
<dbReference type="Ensembl" id="ENSHHUT00000024481.1">
    <property type="protein sequence ID" value="ENSHHUP00000023589.1"/>
    <property type="gene ID" value="ENSHHUG00000014807.1"/>
</dbReference>
<dbReference type="Proteomes" id="UP000314982">
    <property type="component" value="Unassembled WGS sequence"/>
</dbReference>
<evidence type="ECO:0000256" key="1">
    <source>
        <dbReference type="SAM" id="MobiDB-lite"/>
    </source>
</evidence>
<reference evidence="2" key="2">
    <citation type="submission" date="2025-08" db="UniProtKB">
        <authorList>
            <consortium name="Ensembl"/>
        </authorList>
    </citation>
    <scope>IDENTIFICATION</scope>
</reference>
<feature type="region of interest" description="Disordered" evidence="1">
    <location>
        <begin position="349"/>
        <end position="381"/>
    </location>
</feature>
<evidence type="ECO:0000313" key="2">
    <source>
        <dbReference type="Ensembl" id="ENSHHUP00000023589.1"/>
    </source>
</evidence>